<accession>A0ABR6ZZY5</accession>
<gene>
    <name evidence="2" type="ORF">H8K43_00970</name>
</gene>
<name>A0ABR6ZZY5_9BURK</name>
<comment type="caution">
    <text evidence="2">The sequence shown here is derived from an EMBL/GenBank/DDBJ whole genome shotgun (WGS) entry which is preliminary data.</text>
</comment>
<evidence type="ECO:0000313" key="2">
    <source>
        <dbReference type="EMBL" id="MBC3930229.1"/>
    </source>
</evidence>
<evidence type="ECO:0000313" key="3">
    <source>
        <dbReference type="Proteomes" id="UP000654304"/>
    </source>
</evidence>
<dbReference type="RefSeq" id="WP_186902126.1">
    <property type="nucleotide sequence ID" value="NZ_JACOGD010000001.1"/>
</dbReference>
<evidence type="ECO:0000256" key="1">
    <source>
        <dbReference type="SAM" id="MobiDB-lite"/>
    </source>
</evidence>
<protein>
    <submittedName>
        <fullName evidence="2">Uncharacterized protein</fullName>
    </submittedName>
</protein>
<feature type="compositionally biased region" description="Low complexity" evidence="1">
    <location>
        <begin position="1"/>
        <end position="11"/>
    </location>
</feature>
<sequence>MGSSLAEASSSVEEKKPQNSFSEQVKYNLARNTLNGLNFTVQKMAALMQVIKPLMTVMHAFTELSGLVTNPWRSRH</sequence>
<feature type="region of interest" description="Disordered" evidence="1">
    <location>
        <begin position="1"/>
        <end position="22"/>
    </location>
</feature>
<dbReference type="EMBL" id="JACOGD010000001">
    <property type="protein sequence ID" value="MBC3930229.1"/>
    <property type="molecule type" value="Genomic_DNA"/>
</dbReference>
<dbReference type="Proteomes" id="UP000654304">
    <property type="component" value="Unassembled WGS sequence"/>
</dbReference>
<reference evidence="2 3" key="1">
    <citation type="submission" date="2020-08" db="EMBL/GenBank/DDBJ databases">
        <title>Novel species isolated from subtropical streams in China.</title>
        <authorList>
            <person name="Lu H."/>
        </authorList>
    </citation>
    <scope>NUCLEOTIDE SEQUENCE [LARGE SCALE GENOMIC DNA]</scope>
    <source>
        <strain evidence="2 3">CY22W</strain>
    </source>
</reference>
<keyword evidence="3" id="KW-1185">Reference proteome</keyword>
<organism evidence="2 3">
    <name type="scientific">Undibacterium curvum</name>
    <dbReference type="NCBI Taxonomy" id="2762294"/>
    <lineage>
        <taxon>Bacteria</taxon>
        <taxon>Pseudomonadati</taxon>
        <taxon>Pseudomonadota</taxon>
        <taxon>Betaproteobacteria</taxon>
        <taxon>Burkholderiales</taxon>
        <taxon>Oxalobacteraceae</taxon>
        <taxon>Undibacterium</taxon>
    </lineage>
</organism>
<proteinExistence type="predicted"/>